<keyword evidence="3 10" id="KW-0436">Ligase</keyword>
<dbReference type="EC" id="6.3.2.17" evidence="2"/>
<dbReference type="RefSeq" id="WP_074199098.1">
    <property type="nucleotide sequence ID" value="NZ_FSQZ01000001.1"/>
</dbReference>
<dbReference type="InterPro" id="IPR036615">
    <property type="entry name" value="Mur_ligase_C_dom_sf"/>
</dbReference>
<evidence type="ECO:0000256" key="10">
    <source>
        <dbReference type="PIRNR" id="PIRNR001563"/>
    </source>
</evidence>
<dbReference type="Proteomes" id="UP000185093">
    <property type="component" value="Unassembled WGS sequence"/>
</dbReference>
<evidence type="ECO:0000256" key="4">
    <source>
        <dbReference type="ARBA" id="ARBA00022723"/>
    </source>
</evidence>
<dbReference type="InterPro" id="IPR036565">
    <property type="entry name" value="Mur-like_cat_sf"/>
</dbReference>
<dbReference type="InterPro" id="IPR001645">
    <property type="entry name" value="Folylpolyglutamate_synth"/>
</dbReference>
<evidence type="ECO:0000313" key="13">
    <source>
        <dbReference type="EMBL" id="SIN63318.1"/>
    </source>
</evidence>
<proteinExistence type="inferred from homology"/>
<dbReference type="PANTHER" id="PTHR11136">
    <property type="entry name" value="FOLYLPOLYGLUTAMATE SYNTHASE-RELATED"/>
    <property type="match status" value="1"/>
</dbReference>
<evidence type="ECO:0000259" key="12">
    <source>
        <dbReference type="Pfam" id="PF08245"/>
    </source>
</evidence>
<dbReference type="InterPro" id="IPR004101">
    <property type="entry name" value="Mur_ligase_C"/>
</dbReference>
<dbReference type="SUPFAM" id="SSF53623">
    <property type="entry name" value="MurD-like peptide ligases, catalytic domain"/>
    <property type="match status" value="1"/>
</dbReference>
<dbReference type="Gene3D" id="3.40.1190.10">
    <property type="entry name" value="Mur-like, catalytic domain"/>
    <property type="match status" value="1"/>
</dbReference>
<dbReference type="PROSITE" id="PS01012">
    <property type="entry name" value="FOLYLPOLYGLU_SYNT_2"/>
    <property type="match status" value="1"/>
</dbReference>
<evidence type="ECO:0000256" key="1">
    <source>
        <dbReference type="ARBA" id="ARBA00008276"/>
    </source>
</evidence>
<sequence>MIDKDYASYDLMEQDISVVASPGIRPGLSRMAKCLKLLGNPQDKFKAVHVLGTNGKGSTASSLASILTASGLKTALYTSPHLIHMGERLRIDGFLVEQNKWQEAWEEVKSIIKDNFAAEDRPTAFELITAVCFLIMARENVDVAVVEAGMGGRLDATNLLGNVALSLFTTISLDHTSYLGTTPSQIAHEKFAVIRPGAKALYMGGPDDVEDVFIARCMKMVAEGHIFSRECVVRPRHLSLDGVVYDLWTSRGNCFCALETRLAGAYQTQNTALAAFGAVLLSENVFPSINRKSIRDGLLSARWPGRFEVIRLNGKTVILDGAHNPDGMKALAVSLKSALPAKEDVVILMAMMKDKDIEGALEKLEGLSIRKIICTQVPGLQRSKQAQELAIIVQEVFPRSIVAIEPELQRALDEATKDNGFIVICGSLYLIGAIKKIMGS</sequence>
<gene>
    <name evidence="13" type="ORF">SAMN05444368_0367</name>
</gene>
<feature type="domain" description="Mur ligase central" evidence="12">
    <location>
        <begin position="52"/>
        <end position="275"/>
    </location>
</feature>
<dbReference type="EMBL" id="FSQZ01000001">
    <property type="protein sequence ID" value="SIN63318.1"/>
    <property type="molecule type" value="Genomic_DNA"/>
</dbReference>
<dbReference type="Pfam" id="PF02875">
    <property type="entry name" value="Mur_ligase_C"/>
    <property type="match status" value="1"/>
</dbReference>
<evidence type="ECO:0000256" key="3">
    <source>
        <dbReference type="ARBA" id="ARBA00022598"/>
    </source>
</evidence>
<evidence type="ECO:0000256" key="5">
    <source>
        <dbReference type="ARBA" id="ARBA00022741"/>
    </source>
</evidence>
<accession>A0ABY1JB96</accession>
<keyword evidence="5 10" id="KW-0547">Nucleotide-binding</keyword>
<evidence type="ECO:0000256" key="8">
    <source>
        <dbReference type="ARBA" id="ARBA00030592"/>
    </source>
</evidence>
<dbReference type="PANTHER" id="PTHR11136:SF0">
    <property type="entry name" value="DIHYDROFOLATE SYNTHETASE-RELATED"/>
    <property type="match status" value="1"/>
</dbReference>
<dbReference type="InterPro" id="IPR013221">
    <property type="entry name" value="Mur_ligase_cen"/>
</dbReference>
<dbReference type="SUPFAM" id="SSF53244">
    <property type="entry name" value="MurD-like peptide ligases, peptide-binding domain"/>
    <property type="match status" value="1"/>
</dbReference>
<dbReference type="InterPro" id="IPR018109">
    <property type="entry name" value="Folylpolyglutamate_synth_CS"/>
</dbReference>
<evidence type="ECO:0000259" key="11">
    <source>
        <dbReference type="Pfam" id="PF02875"/>
    </source>
</evidence>
<organism evidence="13 14">
    <name type="scientific">Acetomicrobium flavidum</name>
    <dbReference type="NCBI Taxonomy" id="49896"/>
    <lineage>
        <taxon>Bacteria</taxon>
        <taxon>Thermotogati</taxon>
        <taxon>Synergistota</taxon>
        <taxon>Synergistia</taxon>
        <taxon>Synergistales</taxon>
        <taxon>Acetomicrobiaceae</taxon>
        <taxon>Acetomicrobium</taxon>
    </lineage>
</organism>
<evidence type="ECO:0000256" key="2">
    <source>
        <dbReference type="ARBA" id="ARBA00013025"/>
    </source>
</evidence>
<comment type="caution">
    <text evidence="13">The sequence shown here is derived from an EMBL/GenBank/DDBJ whole genome shotgun (WGS) entry which is preliminary data.</text>
</comment>
<keyword evidence="6 10" id="KW-0067">ATP-binding</keyword>
<comment type="similarity">
    <text evidence="1 10">Belongs to the folylpolyglutamate synthase family.</text>
</comment>
<evidence type="ECO:0000256" key="6">
    <source>
        <dbReference type="ARBA" id="ARBA00022840"/>
    </source>
</evidence>
<reference evidence="13 14" key="1">
    <citation type="submission" date="2016-11" db="EMBL/GenBank/DDBJ databases">
        <authorList>
            <person name="Varghese N."/>
            <person name="Submissions S."/>
        </authorList>
    </citation>
    <scope>NUCLEOTIDE SEQUENCE [LARGE SCALE GENOMIC DNA]</scope>
    <source>
        <strain evidence="13 14">DSM 20664</strain>
    </source>
</reference>
<dbReference type="Pfam" id="PF08245">
    <property type="entry name" value="Mur_ligase_M"/>
    <property type="match status" value="1"/>
</dbReference>
<evidence type="ECO:0000256" key="9">
    <source>
        <dbReference type="ARBA" id="ARBA00047493"/>
    </source>
</evidence>
<evidence type="ECO:0000256" key="7">
    <source>
        <dbReference type="ARBA" id="ARBA00022842"/>
    </source>
</evidence>
<protein>
    <recommendedName>
        <fullName evidence="2">tetrahydrofolate synthase</fullName>
        <ecNumber evidence="2">6.3.2.17</ecNumber>
    </recommendedName>
    <alternativeName>
        <fullName evidence="8">Tetrahydrofolylpolyglutamate synthase</fullName>
    </alternativeName>
</protein>
<keyword evidence="14" id="KW-1185">Reference proteome</keyword>
<name>A0ABY1JB96_9BACT</name>
<keyword evidence="4" id="KW-0479">Metal-binding</keyword>
<dbReference type="NCBIfam" id="TIGR01499">
    <property type="entry name" value="folC"/>
    <property type="match status" value="1"/>
</dbReference>
<evidence type="ECO:0000313" key="14">
    <source>
        <dbReference type="Proteomes" id="UP000185093"/>
    </source>
</evidence>
<comment type="catalytic activity">
    <reaction evidence="9">
        <text>(6S)-5,6,7,8-tetrahydrofolyl-(gamma-L-Glu)(n) + L-glutamate + ATP = (6S)-5,6,7,8-tetrahydrofolyl-(gamma-L-Glu)(n+1) + ADP + phosphate + H(+)</text>
        <dbReference type="Rhea" id="RHEA:10580"/>
        <dbReference type="Rhea" id="RHEA-COMP:14738"/>
        <dbReference type="Rhea" id="RHEA-COMP:14740"/>
        <dbReference type="ChEBI" id="CHEBI:15378"/>
        <dbReference type="ChEBI" id="CHEBI:29985"/>
        <dbReference type="ChEBI" id="CHEBI:30616"/>
        <dbReference type="ChEBI" id="CHEBI:43474"/>
        <dbReference type="ChEBI" id="CHEBI:141005"/>
        <dbReference type="ChEBI" id="CHEBI:456216"/>
        <dbReference type="EC" id="6.3.2.17"/>
    </reaction>
</comment>
<keyword evidence="7" id="KW-0460">Magnesium</keyword>
<dbReference type="Gene3D" id="3.90.190.20">
    <property type="entry name" value="Mur ligase, C-terminal domain"/>
    <property type="match status" value="1"/>
</dbReference>
<dbReference type="PIRSF" id="PIRSF001563">
    <property type="entry name" value="Folylpolyglu_synth"/>
    <property type="match status" value="1"/>
</dbReference>
<feature type="domain" description="Mur ligase C-terminal" evidence="11">
    <location>
        <begin position="305"/>
        <end position="427"/>
    </location>
</feature>